<dbReference type="Proteomes" id="UP000008694">
    <property type="component" value="Unassembled WGS sequence"/>
</dbReference>
<keyword evidence="2" id="KW-1185">Reference proteome</keyword>
<accession>D7MS27</accession>
<dbReference type="HOGENOM" id="CLU_2044026_0_0_1"/>
<evidence type="ECO:0000313" key="1">
    <source>
        <dbReference type="EMBL" id="EFH40022.1"/>
    </source>
</evidence>
<name>D7MS27_ARALL</name>
<proteinExistence type="predicted"/>
<dbReference type="Gramene" id="Al_scaffold_0008_829">
    <property type="protein sequence ID" value="Al_scaffold_0008_829"/>
    <property type="gene ID" value="Al_scaffold_0008_829"/>
</dbReference>
<evidence type="ECO:0000313" key="2">
    <source>
        <dbReference type="Proteomes" id="UP000008694"/>
    </source>
</evidence>
<protein>
    <submittedName>
        <fullName evidence="1">Predicted protein</fullName>
    </submittedName>
</protein>
<feature type="non-terminal residue" evidence="1">
    <location>
        <position position="1"/>
    </location>
</feature>
<dbReference type="AlphaFoldDB" id="D7MS27"/>
<organism evidence="2">
    <name type="scientific">Arabidopsis lyrata subsp. lyrata</name>
    <name type="common">Lyre-leaved rock-cress</name>
    <dbReference type="NCBI Taxonomy" id="81972"/>
    <lineage>
        <taxon>Eukaryota</taxon>
        <taxon>Viridiplantae</taxon>
        <taxon>Streptophyta</taxon>
        <taxon>Embryophyta</taxon>
        <taxon>Tracheophyta</taxon>
        <taxon>Spermatophyta</taxon>
        <taxon>Magnoliopsida</taxon>
        <taxon>eudicotyledons</taxon>
        <taxon>Gunneridae</taxon>
        <taxon>Pentapetalae</taxon>
        <taxon>rosids</taxon>
        <taxon>malvids</taxon>
        <taxon>Brassicales</taxon>
        <taxon>Brassicaceae</taxon>
        <taxon>Camelineae</taxon>
        <taxon>Arabidopsis</taxon>
    </lineage>
</organism>
<reference evidence="2" key="1">
    <citation type="journal article" date="2011" name="Nat. Genet.">
        <title>The Arabidopsis lyrata genome sequence and the basis of rapid genome size change.</title>
        <authorList>
            <person name="Hu T.T."/>
            <person name="Pattyn P."/>
            <person name="Bakker E.G."/>
            <person name="Cao J."/>
            <person name="Cheng J.-F."/>
            <person name="Clark R.M."/>
            <person name="Fahlgren N."/>
            <person name="Fawcett J.A."/>
            <person name="Grimwood J."/>
            <person name="Gundlach H."/>
            <person name="Haberer G."/>
            <person name="Hollister J.D."/>
            <person name="Ossowski S."/>
            <person name="Ottilar R.P."/>
            <person name="Salamov A.A."/>
            <person name="Schneeberger K."/>
            <person name="Spannagl M."/>
            <person name="Wang X."/>
            <person name="Yang L."/>
            <person name="Nasrallah M.E."/>
            <person name="Bergelson J."/>
            <person name="Carrington J.C."/>
            <person name="Gaut B.S."/>
            <person name="Schmutz J."/>
            <person name="Mayer K.F.X."/>
            <person name="Van de Peer Y."/>
            <person name="Grigoriev I.V."/>
            <person name="Nordborg M."/>
            <person name="Weigel D."/>
            <person name="Guo Y.-L."/>
        </authorList>
    </citation>
    <scope>NUCLEOTIDE SEQUENCE [LARGE SCALE GENOMIC DNA]</scope>
    <source>
        <strain evidence="2">cv. MN47</strain>
    </source>
</reference>
<sequence length="121" mass="13981">VITKSDRWIHMQKTAICRKTSIFYRIYESLILSSSDILSMIACNKEGEFAKHIHTKIDSRSVIFVWQSPATNDCDQRPIAATGCTDQRPEFSVAKIFSDFQRLVAGSQRLRNEQYSDYKIK</sequence>
<gene>
    <name evidence="1" type="ORF">ARALYDRAFT_684009</name>
</gene>
<dbReference type="EMBL" id="GL348720">
    <property type="protein sequence ID" value="EFH40022.1"/>
    <property type="molecule type" value="Genomic_DNA"/>
</dbReference>